<protein>
    <submittedName>
        <fullName evidence="2">Antibiotic biosynthesis monooxygenase</fullName>
    </submittedName>
</protein>
<dbReference type="Gene3D" id="3.30.70.100">
    <property type="match status" value="1"/>
</dbReference>
<proteinExistence type="predicted"/>
<gene>
    <name evidence="2" type="ORF">GR170_24285</name>
</gene>
<sequence>MILELAQIRVIAGQNAAFEAAVAEAASVFARAPGCRGLQLLRGLEAPDSYSVLIGWDTLEAHTVDFRSSPLFQEWRALVGPHFAAPPQVSHHAIALPQVSF</sequence>
<dbReference type="InterPro" id="IPR007138">
    <property type="entry name" value="ABM_dom"/>
</dbReference>
<dbReference type="RefSeq" id="WP_160897075.1">
    <property type="nucleotide sequence ID" value="NZ_WUMU01000039.1"/>
</dbReference>
<name>A0A6L7GBL3_9RHOB</name>
<keyword evidence="2" id="KW-0560">Oxidoreductase</keyword>
<dbReference type="Proteomes" id="UP000477911">
    <property type="component" value="Unassembled WGS sequence"/>
</dbReference>
<comment type="caution">
    <text evidence="2">The sequence shown here is derived from an EMBL/GenBank/DDBJ whole genome shotgun (WGS) entry which is preliminary data.</text>
</comment>
<dbReference type="EMBL" id="WUMU01000039">
    <property type="protein sequence ID" value="MXN20957.1"/>
    <property type="molecule type" value="Genomic_DNA"/>
</dbReference>
<evidence type="ECO:0000313" key="3">
    <source>
        <dbReference type="Proteomes" id="UP000477911"/>
    </source>
</evidence>
<dbReference type="SUPFAM" id="SSF54909">
    <property type="entry name" value="Dimeric alpha+beta barrel"/>
    <property type="match status" value="1"/>
</dbReference>
<keyword evidence="3" id="KW-1185">Reference proteome</keyword>
<reference evidence="2 3" key="1">
    <citation type="submission" date="2019-12" db="EMBL/GenBank/DDBJ databases">
        <authorList>
            <person name="Li M."/>
        </authorList>
    </citation>
    <scope>NUCLEOTIDE SEQUENCE [LARGE SCALE GENOMIC DNA]</scope>
    <source>
        <strain evidence="2 3">GBMRC 2024</strain>
    </source>
</reference>
<dbReference type="InterPro" id="IPR011008">
    <property type="entry name" value="Dimeric_a/b-barrel"/>
</dbReference>
<dbReference type="AlphaFoldDB" id="A0A6L7GBL3"/>
<organism evidence="2 3">
    <name type="scientific">Pseudooceanicola albus</name>
    <dbReference type="NCBI Taxonomy" id="2692189"/>
    <lineage>
        <taxon>Bacteria</taxon>
        <taxon>Pseudomonadati</taxon>
        <taxon>Pseudomonadota</taxon>
        <taxon>Alphaproteobacteria</taxon>
        <taxon>Rhodobacterales</taxon>
        <taxon>Paracoccaceae</taxon>
        <taxon>Pseudooceanicola</taxon>
    </lineage>
</organism>
<dbReference type="GO" id="GO:0004497">
    <property type="term" value="F:monooxygenase activity"/>
    <property type="evidence" value="ECO:0007669"/>
    <property type="project" value="UniProtKB-KW"/>
</dbReference>
<evidence type="ECO:0000259" key="1">
    <source>
        <dbReference type="PROSITE" id="PS51725"/>
    </source>
</evidence>
<accession>A0A6L7GBL3</accession>
<dbReference type="Pfam" id="PF03992">
    <property type="entry name" value="ABM"/>
    <property type="match status" value="1"/>
</dbReference>
<keyword evidence="2" id="KW-0503">Monooxygenase</keyword>
<dbReference type="PROSITE" id="PS51725">
    <property type="entry name" value="ABM"/>
    <property type="match status" value="1"/>
</dbReference>
<feature type="domain" description="ABM" evidence="1">
    <location>
        <begin position="2"/>
        <end position="92"/>
    </location>
</feature>
<evidence type="ECO:0000313" key="2">
    <source>
        <dbReference type="EMBL" id="MXN20957.1"/>
    </source>
</evidence>